<dbReference type="eggNOG" id="KOG3017">
    <property type="taxonomic scope" value="Eukaryota"/>
</dbReference>
<feature type="region of interest" description="Disordered" evidence="1">
    <location>
        <begin position="27"/>
        <end position="46"/>
    </location>
</feature>
<keyword evidence="2" id="KW-0732">Signal</keyword>
<dbReference type="Gramene" id="LPERR03G27650.1">
    <property type="protein sequence ID" value="LPERR03G27650.1"/>
    <property type="gene ID" value="LPERR03G27650"/>
</dbReference>
<reference evidence="4 5" key="1">
    <citation type="submission" date="2012-08" db="EMBL/GenBank/DDBJ databases">
        <title>Oryza genome evolution.</title>
        <authorList>
            <person name="Wing R.A."/>
        </authorList>
    </citation>
    <scope>NUCLEOTIDE SEQUENCE</scope>
</reference>
<proteinExistence type="predicted"/>
<dbReference type="FunFam" id="3.40.33.10:FF:000004">
    <property type="entry name" value="CAP, cysteine-rich secretory protein, antigen 5"/>
    <property type="match status" value="1"/>
</dbReference>
<keyword evidence="5" id="KW-1185">Reference proteome</keyword>
<feature type="signal peptide" evidence="2">
    <location>
        <begin position="1"/>
        <end position="23"/>
    </location>
</feature>
<sequence>MARLRLATIACVVLAALAPPAFAARTLPHATTTPPPPSNTSSSTADEYLTPHNQARAAVGVPPLTWSTNLATTAAATTAAQQQRGRCEFADMGASQYGANQGWASYPARPGEVVAAWVAQGRYYAHGNNSCAPGQQCGTYTQVVWRRTSQVGCAQATCATGATLTVCLYYPHGNVQGQSPY</sequence>
<dbReference type="AlphaFoldDB" id="A0A0D9VYM4"/>
<reference evidence="5" key="2">
    <citation type="submission" date="2013-12" db="EMBL/GenBank/DDBJ databases">
        <authorList>
            <person name="Yu Y."/>
            <person name="Lee S."/>
            <person name="de Baynast K."/>
            <person name="Wissotski M."/>
            <person name="Liu L."/>
            <person name="Talag J."/>
            <person name="Goicoechea J."/>
            <person name="Angelova A."/>
            <person name="Jetty R."/>
            <person name="Kudrna D."/>
            <person name="Golser W."/>
            <person name="Rivera L."/>
            <person name="Zhang J."/>
            <person name="Wing R."/>
        </authorList>
    </citation>
    <scope>NUCLEOTIDE SEQUENCE</scope>
</reference>
<dbReference type="Pfam" id="PF00188">
    <property type="entry name" value="CAP"/>
    <property type="match status" value="1"/>
</dbReference>
<dbReference type="EnsemblPlants" id="LPERR03G27650.1">
    <property type="protein sequence ID" value="LPERR03G27650.1"/>
    <property type="gene ID" value="LPERR03G27650"/>
</dbReference>
<dbReference type="STRING" id="77586.A0A0D9VYM4"/>
<evidence type="ECO:0000313" key="4">
    <source>
        <dbReference type="EnsemblPlants" id="LPERR03G27650.1"/>
    </source>
</evidence>
<protein>
    <recommendedName>
        <fullName evidence="3">SCP domain-containing protein</fullName>
    </recommendedName>
</protein>
<evidence type="ECO:0000256" key="2">
    <source>
        <dbReference type="SAM" id="SignalP"/>
    </source>
</evidence>
<dbReference type="SUPFAM" id="SSF55797">
    <property type="entry name" value="PR-1-like"/>
    <property type="match status" value="1"/>
</dbReference>
<feature type="chain" id="PRO_5002347990" description="SCP domain-containing protein" evidence="2">
    <location>
        <begin position="24"/>
        <end position="181"/>
    </location>
</feature>
<dbReference type="Gene3D" id="3.40.33.10">
    <property type="entry name" value="CAP"/>
    <property type="match status" value="1"/>
</dbReference>
<evidence type="ECO:0000256" key="1">
    <source>
        <dbReference type="SAM" id="MobiDB-lite"/>
    </source>
</evidence>
<name>A0A0D9VYM4_9ORYZ</name>
<organism evidence="4 5">
    <name type="scientific">Leersia perrieri</name>
    <dbReference type="NCBI Taxonomy" id="77586"/>
    <lineage>
        <taxon>Eukaryota</taxon>
        <taxon>Viridiplantae</taxon>
        <taxon>Streptophyta</taxon>
        <taxon>Embryophyta</taxon>
        <taxon>Tracheophyta</taxon>
        <taxon>Spermatophyta</taxon>
        <taxon>Magnoliopsida</taxon>
        <taxon>Liliopsida</taxon>
        <taxon>Poales</taxon>
        <taxon>Poaceae</taxon>
        <taxon>BOP clade</taxon>
        <taxon>Oryzoideae</taxon>
        <taxon>Oryzeae</taxon>
        <taxon>Oryzinae</taxon>
        <taxon>Leersia</taxon>
    </lineage>
</organism>
<dbReference type="PANTHER" id="PTHR10334">
    <property type="entry name" value="CYSTEINE-RICH SECRETORY PROTEIN-RELATED"/>
    <property type="match status" value="1"/>
</dbReference>
<reference evidence="4" key="3">
    <citation type="submission" date="2015-04" db="UniProtKB">
        <authorList>
            <consortium name="EnsemblPlants"/>
        </authorList>
    </citation>
    <scope>IDENTIFICATION</scope>
</reference>
<dbReference type="HOGENOM" id="CLU_035730_8_2_1"/>
<dbReference type="PRINTS" id="PR00837">
    <property type="entry name" value="V5TPXLIKE"/>
</dbReference>
<evidence type="ECO:0000313" key="5">
    <source>
        <dbReference type="Proteomes" id="UP000032180"/>
    </source>
</evidence>
<accession>A0A0D9VYM4</accession>
<dbReference type="Proteomes" id="UP000032180">
    <property type="component" value="Chromosome 3"/>
</dbReference>
<dbReference type="InterPro" id="IPR014044">
    <property type="entry name" value="CAP_dom"/>
</dbReference>
<dbReference type="SMART" id="SM00198">
    <property type="entry name" value="SCP"/>
    <property type="match status" value="1"/>
</dbReference>
<dbReference type="InterPro" id="IPR001283">
    <property type="entry name" value="CRISP-related"/>
</dbReference>
<feature type="domain" description="SCP" evidence="3">
    <location>
        <begin position="43"/>
        <end position="177"/>
    </location>
</feature>
<evidence type="ECO:0000259" key="3">
    <source>
        <dbReference type="SMART" id="SM00198"/>
    </source>
</evidence>
<dbReference type="InterPro" id="IPR035940">
    <property type="entry name" value="CAP_sf"/>
</dbReference>